<dbReference type="PANTHER" id="PTHR36573">
    <property type="entry name" value="INTERMEMBRANE PHOSPHOLIPID TRANSPORT SYSTEM BINDING PROTEIN MLAC"/>
    <property type="match status" value="1"/>
</dbReference>
<proteinExistence type="predicted"/>
<evidence type="ECO:0000313" key="2">
    <source>
        <dbReference type="EMBL" id="SHG16921.1"/>
    </source>
</evidence>
<protein>
    <submittedName>
        <fullName evidence="2">Phospholipid transport system substrate-binding protein</fullName>
    </submittedName>
</protein>
<dbReference type="STRING" id="634436.SAMN05216361_1527"/>
<dbReference type="Pfam" id="PF05494">
    <property type="entry name" value="MlaC"/>
    <property type="match status" value="1"/>
</dbReference>
<evidence type="ECO:0000256" key="1">
    <source>
        <dbReference type="SAM" id="SignalP"/>
    </source>
</evidence>
<dbReference type="EMBL" id="FQWD01000002">
    <property type="protein sequence ID" value="SHG16921.1"/>
    <property type="molecule type" value="Genomic_DNA"/>
</dbReference>
<dbReference type="InterPro" id="IPR042245">
    <property type="entry name" value="Tgt2/MlaC_sf"/>
</dbReference>
<sequence length="225" mass="26148">MKIKLGVIFTCLLMMVFPAAAQQAEIDTRNPYTMVEQVGNRTFERMKNSKAQIKENPELLRTIMEEELLPYIDYQYSAFKVLGKHFDFKKADKEKLIEYIRVFRQYLITSYADALSYYDEQEVIFAPEQDFDGDKSATIRAVIRDGKRPDISVAFKVRKSGKADEWKAYDMVAEGISMLQNEIRQYEPIIRTEGIDKVIEIMRERIEKPMQLKSLDDISGKGSKA</sequence>
<gene>
    <name evidence="2" type="ORF">SAMN05216361_1527</name>
</gene>
<dbReference type="PIRSF" id="PIRSF004649">
    <property type="entry name" value="MlaC"/>
    <property type="match status" value="1"/>
</dbReference>
<name>A0A1M5HLY2_9ALTE</name>
<feature type="signal peptide" evidence="1">
    <location>
        <begin position="1"/>
        <end position="21"/>
    </location>
</feature>
<keyword evidence="1" id="KW-0732">Signal</keyword>
<dbReference type="PANTHER" id="PTHR36573:SF1">
    <property type="entry name" value="INTERMEMBRANE PHOSPHOLIPID TRANSPORT SYSTEM BINDING PROTEIN MLAC"/>
    <property type="match status" value="1"/>
</dbReference>
<keyword evidence="3" id="KW-1185">Reference proteome</keyword>
<dbReference type="AlphaFoldDB" id="A0A1M5HLY2"/>
<reference evidence="3" key="1">
    <citation type="submission" date="2016-11" db="EMBL/GenBank/DDBJ databases">
        <authorList>
            <person name="Varghese N."/>
            <person name="Submissions S."/>
        </authorList>
    </citation>
    <scope>NUCLEOTIDE SEQUENCE [LARGE SCALE GENOMIC DNA]</scope>
    <source>
        <strain evidence="3">CGMCC 1.8995</strain>
    </source>
</reference>
<accession>A0A1M5HLY2</accession>
<feature type="chain" id="PRO_5012454632" evidence="1">
    <location>
        <begin position="22"/>
        <end position="225"/>
    </location>
</feature>
<dbReference type="InterPro" id="IPR008869">
    <property type="entry name" value="MlaC/ttg2D"/>
</dbReference>
<dbReference type="Proteomes" id="UP000184520">
    <property type="component" value="Unassembled WGS sequence"/>
</dbReference>
<dbReference type="Gene3D" id="3.10.450.710">
    <property type="entry name" value="Tgt2/MlaC"/>
    <property type="match status" value="1"/>
</dbReference>
<organism evidence="2 3">
    <name type="scientific">Marisediminitalea aggregata</name>
    <dbReference type="NCBI Taxonomy" id="634436"/>
    <lineage>
        <taxon>Bacteria</taxon>
        <taxon>Pseudomonadati</taxon>
        <taxon>Pseudomonadota</taxon>
        <taxon>Gammaproteobacteria</taxon>
        <taxon>Alteromonadales</taxon>
        <taxon>Alteromonadaceae</taxon>
        <taxon>Marisediminitalea</taxon>
    </lineage>
</organism>
<evidence type="ECO:0000313" key="3">
    <source>
        <dbReference type="Proteomes" id="UP000184520"/>
    </source>
</evidence>